<keyword evidence="1" id="KW-0812">Transmembrane</keyword>
<evidence type="ECO:0000313" key="2">
    <source>
        <dbReference type="EMBL" id="KAK1144601.1"/>
    </source>
</evidence>
<name>A0AAD8CHJ6_ACIOX</name>
<accession>A0AAD8CHJ6</accession>
<organism evidence="2 3">
    <name type="scientific">Acipenser oxyrinchus oxyrinchus</name>
    <dbReference type="NCBI Taxonomy" id="40147"/>
    <lineage>
        <taxon>Eukaryota</taxon>
        <taxon>Metazoa</taxon>
        <taxon>Chordata</taxon>
        <taxon>Craniata</taxon>
        <taxon>Vertebrata</taxon>
        <taxon>Euteleostomi</taxon>
        <taxon>Actinopterygii</taxon>
        <taxon>Chondrostei</taxon>
        <taxon>Acipenseriformes</taxon>
        <taxon>Acipenseridae</taxon>
        <taxon>Acipenser</taxon>
    </lineage>
</organism>
<dbReference type="AlphaFoldDB" id="A0AAD8CHJ6"/>
<gene>
    <name evidence="2" type="ORF">AOXY_G36436</name>
</gene>
<evidence type="ECO:0000313" key="3">
    <source>
        <dbReference type="Proteomes" id="UP001230051"/>
    </source>
</evidence>
<keyword evidence="1" id="KW-0472">Membrane</keyword>
<feature type="transmembrane region" description="Helical" evidence="1">
    <location>
        <begin position="12"/>
        <end position="32"/>
    </location>
</feature>
<sequence length="87" mass="10519">MAWQDEHIFLCFLRMLSAVVTRAILYQFAFPFQGRRQKSRGRISKEHFMNCRKTKQQCLHREKLIIHKVTDCSQVVKKAQSKDWFIF</sequence>
<comment type="caution">
    <text evidence="2">The sequence shown here is derived from an EMBL/GenBank/DDBJ whole genome shotgun (WGS) entry which is preliminary data.</text>
</comment>
<keyword evidence="1" id="KW-1133">Transmembrane helix</keyword>
<dbReference type="EMBL" id="JAGXEW010000183">
    <property type="protein sequence ID" value="KAK1144601.1"/>
    <property type="molecule type" value="Genomic_DNA"/>
</dbReference>
<keyword evidence="3" id="KW-1185">Reference proteome</keyword>
<dbReference type="Proteomes" id="UP001230051">
    <property type="component" value="Unassembled WGS sequence"/>
</dbReference>
<proteinExistence type="predicted"/>
<reference evidence="2" key="1">
    <citation type="submission" date="2022-02" db="EMBL/GenBank/DDBJ databases">
        <title>Atlantic sturgeon de novo genome assembly.</title>
        <authorList>
            <person name="Stock M."/>
            <person name="Klopp C."/>
            <person name="Guiguen Y."/>
            <person name="Cabau C."/>
            <person name="Parinello H."/>
            <person name="Santidrian Yebra-Pimentel E."/>
            <person name="Kuhl H."/>
            <person name="Dirks R.P."/>
            <person name="Guessner J."/>
            <person name="Wuertz S."/>
            <person name="Du K."/>
            <person name="Schartl M."/>
        </authorList>
    </citation>
    <scope>NUCLEOTIDE SEQUENCE</scope>
    <source>
        <strain evidence="2">STURGEONOMICS-FGT-2020</strain>
        <tissue evidence="2">Whole blood</tissue>
    </source>
</reference>
<evidence type="ECO:0000256" key="1">
    <source>
        <dbReference type="SAM" id="Phobius"/>
    </source>
</evidence>
<protein>
    <submittedName>
        <fullName evidence="2">Uncharacterized protein</fullName>
    </submittedName>
</protein>